<sequence length="180" mass="20542">MHDEFMGESLTVAETVAQFEVSMSTVRRHLRDGKFPNSTKQMGKVYIPMTDLESVGIQRRESQNVSDSASDSGRLSALSEQLREAEVENYQLRTELSAERVKTQALDKLAQSEHSRITDLQRHVSSLEATVSEQRESLAQLRERTKQIEGPEQSVKHTESVESVRETAPKRSRWRRWLGA</sequence>
<feature type="compositionally biased region" description="Basic residues" evidence="1">
    <location>
        <begin position="170"/>
        <end position="180"/>
    </location>
</feature>
<dbReference type="Proteomes" id="UP000636579">
    <property type="component" value="Unassembled WGS sequence"/>
</dbReference>
<gene>
    <name evidence="2" type="ORF">H4W26_002761</name>
</gene>
<feature type="compositionally biased region" description="Polar residues" evidence="1">
    <location>
        <begin position="63"/>
        <end position="73"/>
    </location>
</feature>
<dbReference type="EMBL" id="JADBEE010000003">
    <property type="protein sequence ID" value="MBE1515950.1"/>
    <property type="molecule type" value="Genomic_DNA"/>
</dbReference>
<reference evidence="2 3" key="1">
    <citation type="submission" date="2020-10" db="EMBL/GenBank/DDBJ databases">
        <title>Sequencing the genomes of 1000 actinobacteria strains.</title>
        <authorList>
            <person name="Klenk H.-P."/>
        </authorList>
    </citation>
    <scope>NUCLEOTIDE SEQUENCE [LARGE SCALE GENOMIC DNA]</scope>
    <source>
        <strain evidence="2 3">DSM 15474</strain>
    </source>
</reference>
<evidence type="ECO:0000313" key="3">
    <source>
        <dbReference type="Proteomes" id="UP000636579"/>
    </source>
</evidence>
<feature type="region of interest" description="Disordered" evidence="1">
    <location>
        <begin position="58"/>
        <end position="77"/>
    </location>
</feature>
<feature type="region of interest" description="Disordered" evidence="1">
    <location>
        <begin position="135"/>
        <end position="180"/>
    </location>
</feature>
<keyword evidence="3" id="KW-1185">Reference proteome</keyword>
<proteinExistence type="predicted"/>
<name>A0ABR9JAM2_9MICC</name>
<dbReference type="RefSeq" id="WP_192592786.1">
    <property type="nucleotide sequence ID" value="NZ_JADBEE010000003.1"/>
</dbReference>
<feature type="compositionally biased region" description="Basic and acidic residues" evidence="1">
    <location>
        <begin position="135"/>
        <end position="169"/>
    </location>
</feature>
<accession>A0ABR9JAM2</accession>
<evidence type="ECO:0000313" key="2">
    <source>
        <dbReference type="EMBL" id="MBE1515950.1"/>
    </source>
</evidence>
<organism evidence="2 3">
    <name type="scientific">Nesterenkonia halotolerans</name>
    <dbReference type="NCBI Taxonomy" id="225325"/>
    <lineage>
        <taxon>Bacteria</taxon>
        <taxon>Bacillati</taxon>
        <taxon>Actinomycetota</taxon>
        <taxon>Actinomycetes</taxon>
        <taxon>Micrococcales</taxon>
        <taxon>Micrococcaceae</taxon>
        <taxon>Nesterenkonia</taxon>
    </lineage>
</organism>
<evidence type="ECO:0000256" key="1">
    <source>
        <dbReference type="SAM" id="MobiDB-lite"/>
    </source>
</evidence>
<protein>
    <submittedName>
        <fullName evidence="2">Chromosome segregation ATPase</fullName>
    </submittedName>
</protein>
<comment type="caution">
    <text evidence="2">The sequence shown here is derived from an EMBL/GenBank/DDBJ whole genome shotgun (WGS) entry which is preliminary data.</text>
</comment>